<dbReference type="InterPro" id="IPR029063">
    <property type="entry name" value="SAM-dependent_MTases_sf"/>
</dbReference>
<dbReference type="GO" id="GO:0008170">
    <property type="term" value="F:N-methyltransferase activity"/>
    <property type="evidence" value="ECO:0007669"/>
    <property type="project" value="InterPro"/>
</dbReference>
<dbReference type="InterPro" id="IPR002941">
    <property type="entry name" value="DNA_methylase_N4/N6"/>
</dbReference>
<sequence length="86" mass="9679">MKIGNALTEGKRHDITADYKRTGYKSTCKCNVKFTGGIVLDPFFGAGTTGLVALKQNKKFVGIELNKEYIRIAEKRLKPFLEQKKL</sequence>
<dbReference type="EMBL" id="LAZR01062336">
    <property type="protein sequence ID" value="KKK61739.1"/>
    <property type="molecule type" value="Genomic_DNA"/>
</dbReference>
<feature type="domain" description="DNA methylase N-4/N-6" evidence="3">
    <location>
        <begin position="35"/>
        <end position="75"/>
    </location>
</feature>
<name>A0A0F8Z5P7_9ZZZZ</name>
<keyword evidence="1" id="KW-0489">Methyltransferase</keyword>
<dbReference type="AlphaFoldDB" id="A0A0F8Z5P7"/>
<protein>
    <recommendedName>
        <fullName evidence="3">DNA methylase N-4/N-6 domain-containing protein</fullName>
    </recommendedName>
</protein>
<dbReference type="Gene3D" id="3.40.50.150">
    <property type="entry name" value="Vaccinia Virus protein VP39"/>
    <property type="match status" value="1"/>
</dbReference>
<comment type="caution">
    <text evidence="4">The sequence shown here is derived from an EMBL/GenBank/DDBJ whole genome shotgun (WGS) entry which is preliminary data.</text>
</comment>
<dbReference type="SUPFAM" id="SSF53335">
    <property type="entry name" value="S-adenosyl-L-methionine-dependent methyltransferases"/>
    <property type="match status" value="1"/>
</dbReference>
<gene>
    <name evidence="4" type="ORF">LCGC14_3011340</name>
</gene>
<evidence type="ECO:0000256" key="1">
    <source>
        <dbReference type="ARBA" id="ARBA00022603"/>
    </source>
</evidence>
<dbReference type="Pfam" id="PF01555">
    <property type="entry name" value="N6_N4_Mtase"/>
    <property type="match status" value="1"/>
</dbReference>
<dbReference type="PRINTS" id="PR00508">
    <property type="entry name" value="S21N4MTFRASE"/>
</dbReference>
<accession>A0A0F8Z5P7</accession>
<proteinExistence type="predicted"/>
<evidence type="ECO:0000256" key="2">
    <source>
        <dbReference type="ARBA" id="ARBA00022679"/>
    </source>
</evidence>
<dbReference type="GO" id="GO:0032259">
    <property type="term" value="P:methylation"/>
    <property type="evidence" value="ECO:0007669"/>
    <property type="project" value="UniProtKB-KW"/>
</dbReference>
<organism evidence="4">
    <name type="scientific">marine sediment metagenome</name>
    <dbReference type="NCBI Taxonomy" id="412755"/>
    <lineage>
        <taxon>unclassified sequences</taxon>
        <taxon>metagenomes</taxon>
        <taxon>ecological metagenomes</taxon>
    </lineage>
</organism>
<keyword evidence="2" id="KW-0808">Transferase</keyword>
<evidence type="ECO:0000313" key="4">
    <source>
        <dbReference type="EMBL" id="KKK61739.1"/>
    </source>
</evidence>
<dbReference type="GO" id="GO:0003677">
    <property type="term" value="F:DNA binding"/>
    <property type="evidence" value="ECO:0007669"/>
    <property type="project" value="InterPro"/>
</dbReference>
<evidence type="ECO:0000259" key="3">
    <source>
        <dbReference type="Pfam" id="PF01555"/>
    </source>
</evidence>
<dbReference type="InterPro" id="IPR001091">
    <property type="entry name" value="RM_Methyltransferase"/>
</dbReference>
<reference evidence="4" key="1">
    <citation type="journal article" date="2015" name="Nature">
        <title>Complex archaea that bridge the gap between prokaryotes and eukaryotes.</title>
        <authorList>
            <person name="Spang A."/>
            <person name="Saw J.H."/>
            <person name="Jorgensen S.L."/>
            <person name="Zaremba-Niedzwiedzka K."/>
            <person name="Martijn J."/>
            <person name="Lind A.E."/>
            <person name="van Eijk R."/>
            <person name="Schleper C."/>
            <person name="Guy L."/>
            <person name="Ettema T.J."/>
        </authorList>
    </citation>
    <scope>NUCLEOTIDE SEQUENCE</scope>
</reference>